<dbReference type="InterPro" id="IPR009071">
    <property type="entry name" value="HMG_box_dom"/>
</dbReference>
<dbReference type="STRING" id="7217.B3MFE8"/>
<dbReference type="PhylomeDB" id="B3MFE8"/>
<dbReference type="FunCoup" id="B3MFE8">
    <property type="interactions" value="13"/>
</dbReference>
<keyword evidence="1" id="KW-0539">Nucleus</keyword>
<dbReference type="Gene3D" id="1.10.30.10">
    <property type="entry name" value="High mobility group box domain"/>
    <property type="match status" value="1"/>
</dbReference>
<dbReference type="Proteomes" id="UP000007801">
    <property type="component" value="Unassembled WGS sequence"/>
</dbReference>
<dbReference type="InterPro" id="IPR036910">
    <property type="entry name" value="HMG_box_dom_sf"/>
</dbReference>
<dbReference type="AlphaFoldDB" id="B3MFE8"/>
<dbReference type="GeneID" id="6502548"/>
<keyword evidence="1" id="KW-0238">DNA-binding</keyword>
<evidence type="ECO:0000259" key="2">
    <source>
        <dbReference type="PROSITE" id="PS50118"/>
    </source>
</evidence>
<evidence type="ECO:0000313" key="4">
    <source>
        <dbReference type="Proteomes" id="UP000007801"/>
    </source>
</evidence>
<dbReference type="HOGENOM" id="CLU_1751577_0_0_1"/>
<keyword evidence="4" id="KW-1185">Reference proteome</keyword>
<gene>
    <name evidence="3" type="primary">Dana\GF19805</name>
    <name evidence="3" type="synonym">dana_GLEANR_22211</name>
    <name evidence="3" type="ORF">GF19805</name>
</gene>
<dbReference type="KEGG" id="dan:6502548"/>
<dbReference type="GO" id="GO:0005634">
    <property type="term" value="C:nucleus"/>
    <property type="evidence" value="ECO:0007669"/>
    <property type="project" value="UniProtKB-UniRule"/>
</dbReference>
<dbReference type="PROSITE" id="PS50118">
    <property type="entry name" value="HMG_BOX_2"/>
    <property type="match status" value="1"/>
</dbReference>
<dbReference type="SUPFAM" id="SSF47095">
    <property type="entry name" value="HMG-box"/>
    <property type="match status" value="1"/>
</dbReference>
<evidence type="ECO:0000256" key="1">
    <source>
        <dbReference type="PROSITE-ProRule" id="PRU00267"/>
    </source>
</evidence>
<dbReference type="OrthoDB" id="7675944at2759"/>
<evidence type="ECO:0000313" key="3">
    <source>
        <dbReference type="EMBL" id="EDV35622.1"/>
    </source>
</evidence>
<feature type="DNA-binding region" description="HMG box" evidence="1">
    <location>
        <begin position="38"/>
        <end position="103"/>
    </location>
</feature>
<feature type="domain" description="HMG box" evidence="2">
    <location>
        <begin position="38"/>
        <end position="103"/>
    </location>
</feature>
<dbReference type="EMBL" id="CH902619">
    <property type="protein sequence ID" value="EDV35622.1"/>
    <property type="molecule type" value="Genomic_DNA"/>
</dbReference>
<dbReference type="CDD" id="cd00084">
    <property type="entry name" value="HMG-box_SF"/>
    <property type="match status" value="1"/>
</dbReference>
<dbReference type="OMA" id="LAHFRKC"/>
<organism evidence="3 4">
    <name type="scientific">Drosophila ananassae</name>
    <name type="common">Fruit fly</name>
    <dbReference type="NCBI Taxonomy" id="7217"/>
    <lineage>
        <taxon>Eukaryota</taxon>
        <taxon>Metazoa</taxon>
        <taxon>Ecdysozoa</taxon>
        <taxon>Arthropoda</taxon>
        <taxon>Hexapoda</taxon>
        <taxon>Insecta</taxon>
        <taxon>Pterygota</taxon>
        <taxon>Neoptera</taxon>
        <taxon>Endopterygota</taxon>
        <taxon>Diptera</taxon>
        <taxon>Brachycera</taxon>
        <taxon>Muscomorpha</taxon>
        <taxon>Ephydroidea</taxon>
        <taxon>Drosophilidae</taxon>
        <taxon>Drosophila</taxon>
        <taxon>Sophophora</taxon>
    </lineage>
</organism>
<sequence>MGRTKIKCRRRSKPCAAICNATRNQSFRAGEHVYKGGGRNPFFRFLVHFRRCNREWLQGLPATEVSIMAGTLWRCMCPKEKEPYVEAARKSRYMYWARSQRINWFLRTLRDSCRESKTQCQSSWLLLNAIVSWRQFVIQDLFNFDVK</sequence>
<dbReference type="Pfam" id="PF00505">
    <property type="entry name" value="HMG_box"/>
    <property type="match status" value="1"/>
</dbReference>
<proteinExistence type="predicted"/>
<dbReference type="GO" id="GO:0003677">
    <property type="term" value="F:DNA binding"/>
    <property type="evidence" value="ECO:0007669"/>
    <property type="project" value="UniProtKB-UniRule"/>
</dbReference>
<protein>
    <recommendedName>
        <fullName evidence="2">HMG box domain-containing protein</fullName>
    </recommendedName>
</protein>
<dbReference type="InParanoid" id="B3MFE8"/>
<reference evidence="3 4" key="1">
    <citation type="journal article" date="2007" name="Nature">
        <title>Evolution of genes and genomes on the Drosophila phylogeny.</title>
        <authorList>
            <consortium name="Drosophila 12 Genomes Consortium"/>
            <person name="Clark A.G."/>
            <person name="Eisen M.B."/>
            <person name="Smith D.R."/>
            <person name="Bergman C.M."/>
            <person name="Oliver B."/>
            <person name="Markow T.A."/>
            <person name="Kaufman T.C."/>
            <person name="Kellis M."/>
            <person name="Gelbart W."/>
            <person name="Iyer V.N."/>
            <person name="Pollard D.A."/>
            <person name="Sackton T.B."/>
            <person name="Larracuente A.M."/>
            <person name="Singh N.D."/>
            <person name="Abad J.P."/>
            <person name="Abt D.N."/>
            <person name="Adryan B."/>
            <person name="Aguade M."/>
            <person name="Akashi H."/>
            <person name="Anderson W.W."/>
            <person name="Aquadro C.F."/>
            <person name="Ardell D.H."/>
            <person name="Arguello R."/>
            <person name="Artieri C.G."/>
            <person name="Barbash D.A."/>
            <person name="Barker D."/>
            <person name="Barsanti P."/>
            <person name="Batterham P."/>
            <person name="Batzoglou S."/>
            <person name="Begun D."/>
            <person name="Bhutkar A."/>
            <person name="Blanco E."/>
            <person name="Bosak S.A."/>
            <person name="Bradley R.K."/>
            <person name="Brand A.D."/>
            <person name="Brent M.R."/>
            <person name="Brooks A.N."/>
            <person name="Brown R.H."/>
            <person name="Butlin R.K."/>
            <person name="Caggese C."/>
            <person name="Calvi B.R."/>
            <person name="Bernardo de Carvalho A."/>
            <person name="Caspi A."/>
            <person name="Castrezana S."/>
            <person name="Celniker S.E."/>
            <person name="Chang J.L."/>
            <person name="Chapple C."/>
            <person name="Chatterji S."/>
            <person name="Chinwalla A."/>
            <person name="Civetta A."/>
            <person name="Clifton S.W."/>
            <person name="Comeron J.M."/>
            <person name="Costello J.C."/>
            <person name="Coyne J.A."/>
            <person name="Daub J."/>
            <person name="David R.G."/>
            <person name="Delcher A.L."/>
            <person name="Delehaunty K."/>
            <person name="Do C.B."/>
            <person name="Ebling H."/>
            <person name="Edwards K."/>
            <person name="Eickbush T."/>
            <person name="Evans J.D."/>
            <person name="Filipski A."/>
            <person name="Findeiss S."/>
            <person name="Freyhult E."/>
            <person name="Fulton L."/>
            <person name="Fulton R."/>
            <person name="Garcia A.C."/>
            <person name="Gardiner A."/>
            <person name="Garfield D.A."/>
            <person name="Garvin B.E."/>
            <person name="Gibson G."/>
            <person name="Gilbert D."/>
            <person name="Gnerre S."/>
            <person name="Godfrey J."/>
            <person name="Good R."/>
            <person name="Gotea V."/>
            <person name="Gravely B."/>
            <person name="Greenberg A.J."/>
            <person name="Griffiths-Jones S."/>
            <person name="Gross S."/>
            <person name="Guigo R."/>
            <person name="Gustafson E.A."/>
            <person name="Haerty W."/>
            <person name="Hahn M.W."/>
            <person name="Halligan D.L."/>
            <person name="Halpern A.L."/>
            <person name="Halter G.M."/>
            <person name="Han M.V."/>
            <person name="Heger A."/>
            <person name="Hillier L."/>
            <person name="Hinrichs A.S."/>
            <person name="Holmes I."/>
            <person name="Hoskins R.A."/>
            <person name="Hubisz M.J."/>
            <person name="Hultmark D."/>
            <person name="Huntley M.A."/>
            <person name="Jaffe D.B."/>
            <person name="Jagadeeshan S."/>
            <person name="Jeck W.R."/>
            <person name="Johnson J."/>
            <person name="Jones C.D."/>
            <person name="Jordan W.C."/>
            <person name="Karpen G.H."/>
            <person name="Kataoka E."/>
            <person name="Keightley P.D."/>
            <person name="Kheradpour P."/>
            <person name="Kirkness E.F."/>
            <person name="Koerich L.B."/>
            <person name="Kristiansen K."/>
            <person name="Kudrna D."/>
            <person name="Kulathinal R.J."/>
            <person name="Kumar S."/>
            <person name="Kwok R."/>
            <person name="Lander E."/>
            <person name="Langley C.H."/>
            <person name="Lapoint R."/>
            <person name="Lazzaro B.P."/>
            <person name="Lee S.J."/>
            <person name="Levesque L."/>
            <person name="Li R."/>
            <person name="Lin C.F."/>
            <person name="Lin M.F."/>
            <person name="Lindblad-Toh K."/>
            <person name="Llopart A."/>
            <person name="Long M."/>
            <person name="Low L."/>
            <person name="Lozovsky E."/>
            <person name="Lu J."/>
            <person name="Luo M."/>
            <person name="Machado C.A."/>
            <person name="Makalowski W."/>
            <person name="Marzo M."/>
            <person name="Matsuda M."/>
            <person name="Matzkin L."/>
            <person name="McAllister B."/>
            <person name="McBride C.S."/>
            <person name="McKernan B."/>
            <person name="McKernan K."/>
            <person name="Mendez-Lago M."/>
            <person name="Minx P."/>
            <person name="Mollenhauer M.U."/>
            <person name="Montooth K."/>
            <person name="Mount S.M."/>
            <person name="Mu X."/>
            <person name="Myers E."/>
            <person name="Negre B."/>
            <person name="Newfeld S."/>
            <person name="Nielsen R."/>
            <person name="Noor M.A."/>
            <person name="O'Grady P."/>
            <person name="Pachter L."/>
            <person name="Papaceit M."/>
            <person name="Parisi M.J."/>
            <person name="Parisi M."/>
            <person name="Parts L."/>
            <person name="Pedersen J.S."/>
            <person name="Pesole G."/>
            <person name="Phillippy A.M."/>
            <person name="Ponting C.P."/>
            <person name="Pop M."/>
            <person name="Porcelli D."/>
            <person name="Powell J.R."/>
            <person name="Prohaska S."/>
            <person name="Pruitt K."/>
            <person name="Puig M."/>
            <person name="Quesneville H."/>
            <person name="Ram K.R."/>
            <person name="Rand D."/>
            <person name="Rasmussen M.D."/>
            <person name="Reed L.K."/>
            <person name="Reenan R."/>
            <person name="Reily A."/>
            <person name="Remington K.A."/>
            <person name="Rieger T.T."/>
            <person name="Ritchie M.G."/>
            <person name="Robin C."/>
            <person name="Rogers Y.H."/>
            <person name="Rohde C."/>
            <person name="Rozas J."/>
            <person name="Rubenfield M.J."/>
            <person name="Ruiz A."/>
            <person name="Russo S."/>
            <person name="Salzberg S.L."/>
            <person name="Sanchez-Gracia A."/>
            <person name="Saranga D.J."/>
            <person name="Sato H."/>
            <person name="Schaeffer S.W."/>
            <person name="Schatz M.C."/>
            <person name="Schlenke T."/>
            <person name="Schwartz R."/>
            <person name="Segarra C."/>
            <person name="Singh R.S."/>
            <person name="Sirot L."/>
            <person name="Sirota M."/>
            <person name="Sisneros N.B."/>
            <person name="Smith C.D."/>
            <person name="Smith T.F."/>
            <person name="Spieth J."/>
            <person name="Stage D.E."/>
            <person name="Stark A."/>
            <person name="Stephan W."/>
            <person name="Strausberg R.L."/>
            <person name="Strempel S."/>
            <person name="Sturgill D."/>
            <person name="Sutton G."/>
            <person name="Sutton G.G."/>
            <person name="Tao W."/>
            <person name="Teichmann S."/>
            <person name="Tobari Y.N."/>
            <person name="Tomimura Y."/>
            <person name="Tsolas J.M."/>
            <person name="Valente V.L."/>
            <person name="Venter E."/>
            <person name="Venter J.C."/>
            <person name="Vicario S."/>
            <person name="Vieira F.G."/>
            <person name="Vilella A.J."/>
            <person name="Villasante A."/>
            <person name="Walenz B."/>
            <person name="Wang J."/>
            <person name="Wasserman M."/>
            <person name="Watts T."/>
            <person name="Wilson D."/>
            <person name="Wilson R.K."/>
            <person name="Wing R.A."/>
            <person name="Wolfner M.F."/>
            <person name="Wong A."/>
            <person name="Wong G.K."/>
            <person name="Wu C.I."/>
            <person name="Wu G."/>
            <person name="Yamamoto D."/>
            <person name="Yang H.P."/>
            <person name="Yang S.P."/>
            <person name="Yorke J.A."/>
            <person name="Yoshida K."/>
            <person name="Zdobnov E."/>
            <person name="Zhang P."/>
            <person name="Zhang Y."/>
            <person name="Zimin A.V."/>
            <person name="Baldwin J."/>
            <person name="Abdouelleil A."/>
            <person name="Abdulkadir J."/>
            <person name="Abebe A."/>
            <person name="Abera B."/>
            <person name="Abreu J."/>
            <person name="Acer S.C."/>
            <person name="Aftuck L."/>
            <person name="Alexander A."/>
            <person name="An P."/>
            <person name="Anderson E."/>
            <person name="Anderson S."/>
            <person name="Arachi H."/>
            <person name="Azer M."/>
            <person name="Bachantsang P."/>
            <person name="Barry A."/>
            <person name="Bayul T."/>
            <person name="Berlin A."/>
            <person name="Bessette D."/>
            <person name="Bloom T."/>
            <person name="Blye J."/>
            <person name="Boguslavskiy L."/>
            <person name="Bonnet C."/>
            <person name="Boukhgalter B."/>
            <person name="Bourzgui I."/>
            <person name="Brown A."/>
            <person name="Cahill P."/>
            <person name="Channer S."/>
            <person name="Cheshatsang Y."/>
            <person name="Chuda L."/>
            <person name="Citroen M."/>
            <person name="Collymore A."/>
            <person name="Cooke P."/>
            <person name="Costello M."/>
            <person name="D'Aco K."/>
            <person name="Daza R."/>
            <person name="De Haan G."/>
            <person name="DeGray S."/>
            <person name="DeMaso C."/>
            <person name="Dhargay N."/>
            <person name="Dooley K."/>
            <person name="Dooley E."/>
            <person name="Doricent M."/>
            <person name="Dorje P."/>
            <person name="Dorjee K."/>
            <person name="Dupes A."/>
            <person name="Elong R."/>
            <person name="Falk J."/>
            <person name="Farina A."/>
            <person name="Faro S."/>
            <person name="Ferguson D."/>
            <person name="Fisher S."/>
            <person name="Foley C.D."/>
            <person name="Franke A."/>
            <person name="Friedrich D."/>
            <person name="Gadbois L."/>
            <person name="Gearin G."/>
            <person name="Gearin C.R."/>
            <person name="Giannoukos G."/>
            <person name="Goode T."/>
            <person name="Graham J."/>
            <person name="Grandbois E."/>
            <person name="Grewal S."/>
            <person name="Gyaltsen K."/>
            <person name="Hafez N."/>
            <person name="Hagos B."/>
            <person name="Hall J."/>
            <person name="Henson C."/>
            <person name="Hollinger A."/>
            <person name="Honan T."/>
            <person name="Huard M.D."/>
            <person name="Hughes L."/>
            <person name="Hurhula B."/>
            <person name="Husby M.E."/>
            <person name="Kamat A."/>
            <person name="Kanga B."/>
            <person name="Kashin S."/>
            <person name="Khazanovich D."/>
            <person name="Kisner P."/>
            <person name="Lance K."/>
            <person name="Lara M."/>
            <person name="Lee W."/>
            <person name="Lennon N."/>
            <person name="Letendre F."/>
            <person name="LeVine R."/>
            <person name="Lipovsky A."/>
            <person name="Liu X."/>
            <person name="Liu J."/>
            <person name="Liu S."/>
            <person name="Lokyitsang T."/>
            <person name="Lokyitsang Y."/>
            <person name="Lubonja R."/>
            <person name="Lui A."/>
            <person name="MacDonald P."/>
            <person name="Magnisalis V."/>
            <person name="Maru K."/>
            <person name="Matthews C."/>
            <person name="McCusker W."/>
            <person name="McDonough S."/>
            <person name="Mehta T."/>
            <person name="Meldrim J."/>
            <person name="Meneus L."/>
            <person name="Mihai O."/>
            <person name="Mihalev A."/>
            <person name="Mihova T."/>
            <person name="Mittelman R."/>
            <person name="Mlenga V."/>
            <person name="Montmayeur A."/>
            <person name="Mulrain L."/>
            <person name="Navidi A."/>
            <person name="Naylor J."/>
            <person name="Negash T."/>
            <person name="Nguyen T."/>
            <person name="Nguyen N."/>
            <person name="Nicol R."/>
            <person name="Norbu C."/>
            <person name="Norbu N."/>
            <person name="Novod N."/>
            <person name="O'Neill B."/>
            <person name="Osman S."/>
            <person name="Markiewicz E."/>
            <person name="Oyono O.L."/>
            <person name="Patti C."/>
            <person name="Phunkhang P."/>
            <person name="Pierre F."/>
            <person name="Priest M."/>
            <person name="Raghuraman S."/>
            <person name="Rege F."/>
            <person name="Reyes R."/>
            <person name="Rise C."/>
            <person name="Rogov P."/>
            <person name="Ross K."/>
            <person name="Ryan E."/>
            <person name="Settipalli S."/>
            <person name="Shea T."/>
            <person name="Sherpa N."/>
            <person name="Shi L."/>
            <person name="Shih D."/>
            <person name="Sparrow T."/>
            <person name="Spaulding J."/>
            <person name="Stalker J."/>
            <person name="Stange-Thomann N."/>
            <person name="Stavropoulos S."/>
            <person name="Stone C."/>
            <person name="Strader C."/>
            <person name="Tesfaye S."/>
            <person name="Thomson T."/>
            <person name="Thoulutsang Y."/>
            <person name="Thoulutsang D."/>
            <person name="Topham K."/>
            <person name="Topping I."/>
            <person name="Tsamla T."/>
            <person name="Vassiliev H."/>
            <person name="Vo A."/>
            <person name="Wangchuk T."/>
            <person name="Wangdi T."/>
            <person name="Weiand M."/>
            <person name="Wilkinson J."/>
            <person name="Wilson A."/>
            <person name="Yadav S."/>
            <person name="Young G."/>
            <person name="Yu Q."/>
            <person name="Zembek L."/>
            <person name="Zhong D."/>
            <person name="Zimmer A."/>
            <person name="Zwirko Z."/>
            <person name="Jaffe D.B."/>
            <person name="Alvarez P."/>
            <person name="Brockman W."/>
            <person name="Butler J."/>
            <person name="Chin C."/>
            <person name="Gnerre S."/>
            <person name="Grabherr M."/>
            <person name="Kleber M."/>
            <person name="Mauceli E."/>
            <person name="MacCallum I."/>
        </authorList>
    </citation>
    <scope>NUCLEOTIDE SEQUENCE [LARGE SCALE GENOMIC DNA]</scope>
    <source>
        <strain evidence="4">Tucson 14024-0371.13</strain>
    </source>
</reference>
<accession>B3MFE8</accession>
<name>B3MFE8_DROAN</name>